<evidence type="ECO:0000313" key="3">
    <source>
        <dbReference type="Proteomes" id="UP000196027"/>
    </source>
</evidence>
<dbReference type="KEGG" id="ome:OLMES_1127"/>
<accession>A0A1Y0I411</accession>
<evidence type="ECO:0000313" key="2">
    <source>
        <dbReference type="EMBL" id="ARU55212.1"/>
    </source>
</evidence>
<evidence type="ECO:0000256" key="1">
    <source>
        <dbReference type="SAM" id="SignalP"/>
    </source>
</evidence>
<dbReference type="PANTHER" id="PTHR40593:SF1">
    <property type="entry name" value="PENICILLIN-BINDING PROTEIN ACTIVATOR LPOB"/>
    <property type="match status" value="1"/>
</dbReference>
<dbReference type="RefSeq" id="WP_087460339.1">
    <property type="nucleotide sequence ID" value="NZ_CP021425.1"/>
</dbReference>
<feature type="chain" id="PRO_5013322024" evidence="1">
    <location>
        <begin position="24"/>
        <end position="202"/>
    </location>
</feature>
<dbReference type="Proteomes" id="UP000196027">
    <property type="component" value="Chromosome"/>
</dbReference>
<dbReference type="PROSITE" id="PS51257">
    <property type="entry name" value="PROKAR_LIPOPROTEIN"/>
    <property type="match status" value="1"/>
</dbReference>
<sequence>MINRMLSMALPMALCSLILGGCATTTNLDPENEVHYDASYDFSDKKKIVEKLVTPLITQNNIPPQSEKPILIVYPIVNETSEHISTGGISDDIRMKLLNSGKFRLISERQRENIQKETQYQQKGYVNPAQRIAMGKQLGAEYMISGTLRSIRKKEPRQWRLSKSERIYYSLDLSVTDLETGELIYADQAEIAREASRPFIGW</sequence>
<dbReference type="EMBL" id="CP021425">
    <property type="protein sequence ID" value="ARU55212.1"/>
    <property type="molecule type" value="Genomic_DNA"/>
</dbReference>
<keyword evidence="3" id="KW-1185">Reference proteome</keyword>
<protein>
    <submittedName>
        <fullName evidence="2">Membrane lipoprotein lipid attachment site</fullName>
    </submittedName>
</protein>
<feature type="signal peptide" evidence="1">
    <location>
        <begin position="1"/>
        <end position="23"/>
    </location>
</feature>
<dbReference type="GO" id="GO:0009252">
    <property type="term" value="P:peptidoglycan biosynthetic process"/>
    <property type="evidence" value="ECO:0007669"/>
    <property type="project" value="TreeGrafter"/>
</dbReference>
<name>A0A1Y0I411_9GAMM</name>
<dbReference type="Gene3D" id="3.40.50.10610">
    <property type="entry name" value="ABC-type transport auxiliary lipoprotein component"/>
    <property type="match status" value="1"/>
</dbReference>
<reference evidence="2 3" key="1">
    <citation type="submission" date="2017-05" db="EMBL/GenBank/DDBJ databases">
        <title>Genomic insights into alkan degradation activity of Oleiphilus messinensis.</title>
        <authorList>
            <person name="Kozyavkin S.A."/>
            <person name="Slesarev A.I."/>
            <person name="Golyshin P.N."/>
            <person name="Korzhenkov A."/>
            <person name="Golyshina O.N."/>
            <person name="Toshchakov S.V."/>
        </authorList>
    </citation>
    <scope>NUCLEOTIDE SEQUENCE [LARGE SCALE GENOMIC DNA]</scope>
    <source>
        <strain evidence="2 3">ME102</strain>
    </source>
</reference>
<organism evidence="2 3">
    <name type="scientific">Oleiphilus messinensis</name>
    <dbReference type="NCBI Taxonomy" id="141451"/>
    <lineage>
        <taxon>Bacteria</taxon>
        <taxon>Pseudomonadati</taxon>
        <taxon>Pseudomonadota</taxon>
        <taxon>Gammaproteobacteria</taxon>
        <taxon>Oceanospirillales</taxon>
        <taxon>Oleiphilaceae</taxon>
        <taxon>Oleiphilus</taxon>
    </lineage>
</organism>
<dbReference type="OrthoDB" id="9803653at2"/>
<gene>
    <name evidence="2" type="ORF">OLMES_1127</name>
</gene>
<dbReference type="AlphaFoldDB" id="A0A1Y0I411"/>
<dbReference type="InterPro" id="IPR014094">
    <property type="entry name" value="LpoB"/>
</dbReference>
<proteinExistence type="predicted"/>
<keyword evidence="1" id="KW-0732">Signal</keyword>
<dbReference type="GO" id="GO:0031241">
    <property type="term" value="C:periplasmic side of cell outer membrane"/>
    <property type="evidence" value="ECO:0007669"/>
    <property type="project" value="TreeGrafter"/>
</dbReference>
<keyword evidence="2" id="KW-0449">Lipoprotein</keyword>
<dbReference type="Pfam" id="PF13036">
    <property type="entry name" value="LpoB"/>
    <property type="match status" value="1"/>
</dbReference>
<dbReference type="GO" id="GO:0030234">
    <property type="term" value="F:enzyme regulator activity"/>
    <property type="evidence" value="ECO:0007669"/>
    <property type="project" value="TreeGrafter"/>
</dbReference>
<dbReference type="PANTHER" id="PTHR40593">
    <property type="entry name" value="PENICILLIN-BINDING PROTEIN ACTIVATOR LPOB"/>
    <property type="match status" value="1"/>
</dbReference>